<evidence type="ECO:0000256" key="5">
    <source>
        <dbReference type="ARBA" id="ARBA00022617"/>
    </source>
</evidence>
<evidence type="ECO:0000256" key="15">
    <source>
        <dbReference type="ARBA" id="ARBA00023157"/>
    </source>
</evidence>
<dbReference type="Pfam" id="PF07648">
    <property type="entry name" value="Kazal_2"/>
    <property type="match status" value="3"/>
</dbReference>
<dbReference type="SMART" id="SM00274">
    <property type="entry name" value="FOLN"/>
    <property type="match status" value="3"/>
</dbReference>
<evidence type="ECO:0000256" key="7">
    <source>
        <dbReference type="ARBA" id="ARBA00022729"/>
    </source>
</evidence>
<dbReference type="EMBL" id="WJQU01000002">
    <property type="protein sequence ID" value="KAJ6640905.1"/>
    <property type="molecule type" value="Genomic_DNA"/>
</dbReference>
<dbReference type="InterPro" id="IPR003645">
    <property type="entry name" value="Fol_N"/>
</dbReference>
<feature type="domain" description="Kazal-like" evidence="18">
    <location>
        <begin position="779"/>
        <end position="835"/>
    </location>
</feature>
<dbReference type="InterPro" id="IPR036773">
    <property type="entry name" value="TB_dom_sf"/>
</dbReference>
<keyword evidence="15" id="KW-1015">Disulfide bond</keyword>
<dbReference type="PANTHER" id="PTHR24292">
    <property type="entry name" value="CYTOCHROME P450"/>
    <property type="match status" value="1"/>
</dbReference>
<dbReference type="InterPro" id="IPR036058">
    <property type="entry name" value="Kazal_dom_sf"/>
</dbReference>
<keyword evidence="8" id="KW-0677">Repeat</keyword>
<dbReference type="SUPFAM" id="SSF48264">
    <property type="entry name" value="Cytochrome P450"/>
    <property type="match status" value="1"/>
</dbReference>
<keyword evidence="9" id="KW-0256">Endoplasmic reticulum</keyword>
<feature type="domain" description="Kazal-like" evidence="18">
    <location>
        <begin position="712"/>
        <end position="752"/>
    </location>
</feature>
<comment type="similarity">
    <text evidence="4">Belongs to the cytochrome P450 family.</text>
</comment>
<comment type="cofactor">
    <cofactor evidence="1 17">
        <name>heme</name>
        <dbReference type="ChEBI" id="CHEBI:30413"/>
    </cofactor>
</comment>
<dbReference type="InterPro" id="IPR001128">
    <property type="entry name" value="Cyt_P450"/>
</dbReference>
<dbReference type="Pfam" id="PF00067">
    <property type="entry name" value="p450"/>
    <property type="match status" value="1"/>
</dbReference>
<accession>A0A9Q0S2C6</accession>
<dbReference type="SUPFAM" id="SSF100895">
    <property type="entry name" value="Kazal-type serine protease inhibitors"/>
    <property type="match status" value="3"/>
</dbReference>
<dbReference type="GO" id="GO:0016705">
    <property type="term" value="F:oxidoreductase activity, acting on paired donors, with incorporation or reduction of molecular oxygen"/>
    <property type="evidence" value="ECO:0007669"/>
    <property type="project" value="InterPro"/>
</dbReference>
<dbReference type="PROSITE" id="PS00086">
    <property type="entry name" value="CYTOCHROME_P450"/>
    <property type="match status" value="1"/>
</dbReference>
<keyword evidence="16" id="KW-0325">Glycoprotein</keyword>
<comment type="subcellular location">
    <subcellularLocation>
        <location evidence="3">Endoplasmic reticulum membrane</location>
        <topology evidence="3">Peripheral membrane protein</topology>
    </subcellularLocation>
    <subcellularLocation>
        <location evidence="2">Microsome membrane</location>
        <topology evidence="2">Peripheral membrane protein</topology>
    </subcellularLocation>
</comment>
<dbReference type="OrthoDB" id="192611at2759"/>
<keyword evidence="20" id="KW-1185">Reference proteome</keyword>
<evidence type="ECO:0000256" key="1">
    <source>
        <dbReference type="ARBA" id="ARBA00001971"/>
    </source>
</evidence>
<dbReference type="CDD" id="cd11056">
    <property type="entry name" value="CYP6-like"/>
    <property type="match status" value="1"/>
</dbReference>
<evidence type="ECO:0000256" key="14">
    <source>
        <dbReference type="ARBA" id="ARBA00023136"/>
    </source>
</evidence>
<keyword evidence="5 17" id="KW-0349">Heme</keyword>
<dbReference type="Gene3D" id="3.30.60.30">
    <property type="match status" value="3"/>
</dbReference>
<dbReference type="InterPro" id="IPR002401">
    <property type="entry name" value="Cyt_P450_E_grp-I"/>
</dbReference>
<dbReference type="Gene3D" id="3.90.290.10">
    <property type="entry name" value="TGF-beta binding (TB) domain"/>
    <property type="match status" value="1"/>
</dbReference>
<dbReference type="PROSITE" id="PS51465">
    <property type="entry name" value="KAZAL_2"/>
    <property type="match status" value="2"/>
</dbReference>
<dbReference type="PANTHER" id="PTHR24292:SF100">
    <property type="entry name" value="CYTOCHROME P450 6A16, ISOFORM B-RELATED"/>
    <property type="match status" value="1"/>
</dbReference>
<evidence type="ECO:0000256" key="11">
    <source>
        <dbReference type="ARBA" id="ARBA00023002"/>
    </source>
</evidence>
<evidence type="ECO:0000256" key="10">
    <source>
        <dbReference type="ARBA" id="ARBA00022848"/>
    </source>
</evidence>
<keyword evidence="6 17" id="KW-0479">Metal-binding</keyword>
<dbReference type="PRINTS" id="PR00385">
    <property type="entry name" value="P450"/>
</dbReference>
<dbReference type="SMART" id="SM00280">
    <property type="entry name" value="KAZAL"/>
    <property type="match status" value="3"/>
</dbReference>
<evidence type="ECO:0000256" key="8">
    <source>
        <dbReference type="ARBA" id="ARBA00022737"/>
    </source>
</evidence>
<keyword evidence="13" id="KW-0503">Monooxygenase</keyword>
<evidence type="ECO:0000256" key="4">
    <source>
        <dbReference type="ARBA" id="ARBA00010617"/>
    </source>
</evidence>
<evidence type="ECO:0000259" key="18">
    <source>
        <dbReference type="PROSITE" id="PS51465"/>
    </source>
</evidence>
<sequence length="940" mass="106772">MHIRTGNAGEFRIRFPFGNFPNLFLQKKSFGEELKEIYNSTSEPFIGVYTTIQPALLVRDTKIIKNMLIEGFDSFSHRGFFANVKDPMADNILLQRDEKWKDARARYTPAFTSVKLKGMFDTIVDCGKSLDKYIDRFANTNTSIDVRELFARYATNVIVSVAFGIDIDCIENPNNLFRKHGKQNSEPSLKNMLRIRLAFMAPNLVKMFGVRWTDKKIGDFMIETVRQNLEYREKHDVSRRDFFQSLMQLRNIGRIYDDWTVKPKTDEKASSIEGMAAQALSFFLGGFETVQCTMPFCLYELAKHQQIQQKVYDELVDMLEKHDGQLTYEAVADMKYFERCLDESLRLHTVLPVATRCCTKDYNIPNTDIVIEKGTKILFSSSGLHHDPKYYDEPEKFKPERCGGSDSGNKSFDEMPNMVFGLGPRNCMGMRLGLLESKIGLALLLKKFRFQLEEHHKSGVCWVKIVEGKCKEPIQRNVSKESCCSAGPNVGFTEKDLNDFEYFFATAIGDGSACTSCLESCKTAKCGDGKKCIQRNDQPKCVCAPNCKAMKRQENNSNAKRTSRFIDKEDSIENVKRVGPKVRKKTGNLKRVQVFDANKDVEFVNPTNNSSKNAKSEKVIVTDSKFFNKIHGDNKKRTNFNKSIAKGNLSSVMRDRHIFKEHSKWPSMIRTGSYGYDVPFPPNHFSPVRLNAQIEITLLIATIPQESENGPYFKPVCGSDGRTYKTECQLKKRACRRGISTLRVAYKGQCQTSCKNVKCPQSMHCLEDQNLMPHCVSCATKCPPFEKTFKSIVSNPSRLVCGTDGVTYRNLCEIKRAACLLGRSIPVAYRGACNDTANCNNIKCKDRQICLNDLITHRPRCVSCSFKCSRKRKPQGKRDGKVTSVGVNTEMKLCGRNMHTYNSWCQMIKDSCSTGFFIDIEHNGECSANSTTTLPLNAEY</sequence>
<keyword evidence="7" id="KW-0732">Signal</keyword>
<reference evidence="19" key="1">
    <citation type="submission" date="2022-07" db="EMBL/GenBank/DDBJ databases">
        <authorList>
            <person name="Trinca V."/>
            <person name="Uliana J.V.C."/>
            <person name="Torres T.T."/>
            <person name="Ward R.J."/>
            <person name="Monesi N."/>
        </authorList>
    </citation>
    <scope>NUCLEOTIDE SEQUENCE</scope>
    <source>
        <strain evidence="19">HSMRA1968</strain>
        <tissue evidence="19">Whole embryos</tissue>
    </source>
</reference>
<dbReference type="InterPro" id="IPR002350">
    <property type="entry name" value="Kazal_dom"/>
</dbReference>
<evidence type="ECO:0000256" key="12">
    <source>
        <dbReference type="ARBA" id="ARBA00023004"/>
    </source>
</evidence>
<evidence type="ECO:0000256" key="2">
    <source>
        <dbReference type="ARBA" id="ARBA00004174"/>
    </source>
</evidence>
<protein>
    <submittedName>
        <fullName evidence="19">Cytochrome P450 6d5</fullName>
    </submittedName>
</protein>
<dbReference type="AlphaFoldDB" id="A0A9Q0S2C6"/>
<evidence type="ECO:0000256" key="6">
    <source>
        <dbReference type="ARBA" id="ARBA00022723"/>
    </source>
</evidence>
<evidence type="ECO:0000256" key="16">
    <source>
        <dbReference type="ARBA" id="ARBA00023180"/>
    </source>
</evidence>
<evidence type="ECO:0000256" key="9">
    <source>
        <dbReference type="ARBA" id="ARBA00022824"/>
    </source>
</evidence>
<dbReference type="InterPro" id="IPR017972">
    <property type="entry name" value="Cyt_P450_CS"/>
</dbReference>
<keyword evidence="12 17" id="KW-0408">Iron</keyword>
<feature type="binding site" description="axial binding residue" evidence="17">
    <location>
        <position position="427"/>
    </location>
    <ligand>
        <name>heme</name>
        <dbReference type="ChEBI" id="CHEBI:30413"/>
    </ligand>
    <ligandPart>
        <name>Fe</name>
        <dbReference type="ChEBI" id="CHEBI:18248"/>
    </ligandPart>
</feature>
<comment type="caution">
    <text evidence="19">The sequence shown here is derived from an EMBL/GenBank/DDBJ whole genome shotgun (WGS) entry which is preliminary data.</text>
</comment>
<dbReference type="FunFam" id="1.10.630.10:FF:000042">
    <property type="entry name" value="Cytochrome P450"/>
    <property type="match status" value="1"/>
</dbReference>
<evidence type="ECO:0000313" key="19">
    <source>
        <dbReference type="EMBL" id="KAJ6640905.1"/>
    </source>
</evidence>
<dbReference type="GO" id="GO:0020037">
    <property type="term" value="F:heme binding"/>
    <property type="evidence" value="ECO:0007669"/>
    <property type="project" value="InterPro"/>
</dbReference>
<dbReference type="CDD" id="cd00104">
    <property type="entry name" value="KAZAL_FS"/>
    <property type="match status" value="3"/>
</dbReference>
<organism evidence="19 20">
    <name type="scientific">Pseudolycoriella hygida</name>
    <dbReference type="NCBI Taxonomy" id="35572"/>
    <lineage>
        <taxon>Eukaryota</taxon>
        <taxon>Metazoa</taxon>
        <taxon>Ecdysozoa</taxon>
        <taxon>Arthropoda</taxon>
        <taxon>Hexapoda</taxon>
        <taxon>Insecta</taxon>
        <taxon>Pterygota</taxon>
        <taxon>Neoptera</taxon>
        <taxon>Endopterygota</taxon>
        <taxon>Diptera</taxon>
        <taxon>Nematocera</taxon>
        <taxon>Sciaroidea</taxon>
        <taxon>Sciaridae</taxon>
        <taxon>Pseudolycoriella</taxon>
    </lineage>
</organism>
<evidence type="ECO:0000256" key="3">
    <source>
        <dbReference type="ARBA" id="ARBA00004406"/>
    </source>
</evidence>
<dbReference type="InterPro" id="IPR050476">
    <property type="entry name" value="Insect_CytP450_Detox"/>
</dbReference>
<evidence type="ECO:0000313" key="20">
    <source>
        <dbReference type="Proteomes" id="UP001151699"/>
    </source>
</evidence>
<gene>
    <name evidence="19" type="primary">Cyp6d5_1</name>
    <name evidence="19" type="ORF">Bhyg_05838</name>
</gene>
<keyword evidence="10" id="KW-0492">Microsome</keyword>
<dbReference type="GO" id="GO:0004497">
    <property type="term" value="F:monooxygenase activity"/>
    <property type="evidence" value="ECO:0007669"/>
    <property type="project" value="UniProtKB-KW"/>
</dbReference>
<evidence type="ECO:0000256" key="17">
    <source>
        <dbReference type="PIRSR" id="PIRSR602401-1"/>
    </source>
</evidence>
<evidence type="ECO:0000256" key="13">
    <source>
        <dbReference type="ARBA" id="ARBA00023033"/>
    </source>
</evidence>
<dbReference type="Proteomes" id="UP001151699">
    <property type="component" value="Chromosome B"/>
</dbReference>
<name>A0A9Q0S2C6_9DIPT</name>
<dbReference type="Gene3D" id="1.10.630.10">
    <property type="entry name" value="Cytochrome P450"/>
    <property type="match status" value="1"/>
</dbReference>
<keyword evidence="14" id="KW-0472">Membrane</keyword>
<dbReference type="InterPro" id="IPR036396">
    <property type="entry name" value="Cyt_P450_sf"/>
</dbReference>
<dbReference type="GO" id="GO:0005789">
    <property type="term" value="C:endoplasmic reticulum membrane"/>
    <property type="evidence" value="ECO:0007669"/>
    <property type="project" value="UniProtKB-SubCell"/>
</dbReference>
<dbReference type="Pfam" id="PF21333">
    <property type="entry name" value="FST_N"/>
    <property type="match status" value="1"/>
</dbReference>
<dbReference type="PRINTS" id="PR00463">
    <property type="entry name" value="EP450I"/>
</dbReference>
<dbReference type="GO" id="GO:0005506">
    <property type="term" value="F:iron ion binding"/>
    <property type="evidence" value="ECO:0007669"/>
    <property type="project" value="InterPro"/>
</dbReference>
<keyword evidence="11" id="KW-0560">Oxidoreductase</keyword>
<proteinExistence type="inferred from homology"/>